<dbReference type="InterPro" id="IPR002645">
    <property type="entry name" value="STAS_dom"/>
</dbReference>
<comment type="caution">
    <text evidence="2">The sequence shown here is derived from an EMBL/GenBank/DDBJ whole genome shotgun (WGS) entry which is preliminary data.</text>
</comment>
<accession>A0ABN1TJ13</accession>
<dbReference type="EMBL" id="BAAALD010000026">
    <property type="protein sequence ID" value="GAA1085669.1"/>
    <property type="molecule type" value="Genomic_DNA"/>
</dbReference>
<dbReference type="InterPro" id="IPR036513">
    <property type="entry name" value="STAS_dom_sf"/>
</dbReference>
<dbReference type="CDD" id="cd07043">
    <property type="entry name" value="STAS_anti-anti-sigma_factors"/>
    <property type="match status" value="1"/>
</dbReference>
<reference evidence="2 3" key="1">
    <citation type="journal article" date="2019" name="Int. J. Syst. Evol. Microbiol.">
        <title>The Global Catalogue of Microorganisms (GCM) 10K type strain sequencing project: providing services to taxonomists for standard genome sequencing and annotation.</title>
        <authorList>
            <consortium name="The Broad Institute Genomics Platform"/>
            <consortium name="The Broad Institute Genome Sequencing Center for Infectious Disease"/>
            <person name="Wu L."/>
            <person name="Ma J."/>
        </authorList>
    </citation>
    <scope>NUCLEOTIDE SEQUENCE [LARGE SCALE GENOMIC DNA]</scope>
    <source>
        <strain evidence="2 3">JCM 13002</strain>
    </source>
</reference>
<evidence type="ECO:0000259" key="1">
    <source>
        <dbReference type="PROSITE" id="PS50801"/>
    </source>
</evidence>
<dbReference type="PANTHER" id="PTHR33495:SF2">
    <property type="entry name" value="ANTI-SIGMA FACTOR ANTAGONIST TM_1081-RELATED"/>
    <property type="match status" value="1"/>
</dbReference>
<organism evidence="2 3">
    <name type="scientific">Kitasatospora arboriphila</name>
    <dbReference type="NCBI Taxonomy" id="258052"/>
    <lineage>
        <taxon>Bacteria</taxon>
        <taxon>Bacillati</taxon>
        <taxon>Actinomycetota</taxon>
        <taxon>Actinomycetes</taxon>
        <taxon>Kitasatosporales</taxon>
        <taxon>Streptomycetaceae</taxon>
        <taxon>Kitasatospora</taxon>
    </lineage>
</organism>
<proteinExistence type="predicted"/>
<evidence type="ECO:0000313" key="2">
    <source>
        <dbReference type="EMBL" id="GAA1085669.1"/>
    </source>
</evidence>
<dbReference type="PANTHER" id="PTHR33495">
    <property type="entry name" value="ANTI-SIGMA FACTOR ANTAGONIST TM_1081-RELATED-RELATED"/>
    <property type="match status" value="1"/>
</dbReference>
<dbReference type="PROSITE" id="PS50801">
    <property type="entry name" value="STAS"/>
    <property type="match status" value="1"/>
</dbReference>
<sequence>MPAPAPHTEAAIASVRRQSPGRRTVVALRGELDLHSAGRLEPRLLPLLERGGGELVLDLAAVTFCDSSGVDLFLRLNGRCAADASVVLQGIPRQPSRVIRLLGADRALRCEFERTA</sequence>
<dbReference type="RefSeq" id="WP_344624252.1">
    <property type="nucleotide sequence ID" value="NZ_BAAALD010000026.1"/>
</dbReference>
<dbReference type="Proteomes" id="UP001499987">
    <property type="component" value="Unassembled WGS sequence"/>
</dbReference>
<dbReference type="Gene3D" id="3.30.750.24">
    <property type="entry name" value="STAS domain"/>
    <property type="match status" value="1"/>
</dbReference>
<name>A0ABN1TJ13_9ACTN</name>
<dbReference type="InterPro" id="IPR058548">
    <property type="entry name" value="MlaB-like_STAS"/>
</dbReference>
<evidence type="ECO:0000313" key="3">
    <source>
        <dbReference type="Proteomes" id="UP001499987"/>
    </source>
</evidence>
<gene>
    <name evidence="2" type="ORF">GCM10009663_31740</name>
</gene>
<keyword evidence="3" id="KW-1185">Reference proteome</keyword>
<dbReference type="Pfam" id="PF13466">
    <property type="entry name" value="STAS_2"/>
    <property type="match status" value="1"/>
</dbReference>
<feature type="domain" description="STAS" evidence="1">
    <location>
        <begin position="25"/>
        <end position="116"/>
    </location>
</feature>
<dbReference type="SUPFAM" id="SSF52091">
    <property type="entry name" value="SpoIIaa-like"/>
    <property type="match status" value="1"/>
</dbReference>
<protein>
    <submittedName>
        <fullName evidence="2">STAS domain-containing protein</fullName>
    </submittedName>
</protein>